<evidence type="ECO:0000256" key="1">
    <source>
        <dbReference type="SAM" id="SignalP"/>
    </source>
</evidence>
<dbReference type="RefSeq" id="WP_120183298.1">
    <property type="nucleotide sequence ID" value="NZ_MBTA01000030.1"/>
</dbReference>
<organism evidence="2 3">
    <name type="scientific">Pelobium manganitolerans</name>
    <dbReference type="NCBI Taxonomy" id="1842495"/>
    <lineage>
        <taxon>Bacteria</taxon>
        <taxon>Pseudomonadati</taxon>
        <taxon>Bacteroidota</taxon>
        <taxon>Sphingobacteriia</taxon>
        <taxon>Sphingobacteriales</taxon>
        <taxon>Sphingobacteriaceae</taxon>
        <taxon>Pelobium</taxon>
    </lineage>
</organism>
<name>A0A419S1W0_9SPHI</name>
<feature type="chain" id="PRO_5019397284" description="Lipoprotein" evidence="1">
    <location>
        <begin position="30"/>
        <end position="352"/>
    </location>
</feature>
<keyword evidence="1" id="KW-0732">Signal</keyword>
<gene>
    <name evidence="2" type="ORF">BCY91_12570</name>
</gene>
<evidence type="ECO:0000313" key="2">
    <source>
        <dbReference type="EMBL" id="RKD12472.1"/>
    </source>
</evidence>
<keyword evidence="3" id="KW-1185">Reference proteome</keyword>
<evidence type="ECO:0000313" key="3">
    <source>
        <dbReference type="Proteomes" id="UP000283433"/>
    </source>
</evidence>
<comment type="caution">
    <text evidence="2">The sequence shown here is derived from an EMBL/GenBank/DDBJ whole genome shotgun (WGS) entry which is preliminary data.</text>
</comment>
<dbReference type="Proteomes" id="UP000283433">
    <property type="component" value="Unassembled WGS sequence"/>
</dbReference>
<proteinExistence type="predicted"/>
<dbReference type="PROSITE" id="PS51257">
    <property type="entry name" value="PROKAR_LIPOPROTEIN"/>
    <property type="match status" value="1"/>
</dbReference>
<feature type="signal peptide" evidence="1">
    <location>
        <begin position="1"/>
        <end position="29"/>
    </location>
</feature>
<sequence>MLAQKNYFLLPQLLLAAALFCSCSGNSNGKTNQSTASAEKKDSTQVEAIAEVKENPYKPVDSAKYYELQKYLANGDTTGKWPVKNDPLPINGAILPFNRIIAYYGNLYSKKMGALGEYAPKEMWRRLNAEVAHWNRADSVIKAIPAIHYIATVASGTPGAHNYYINRMPEKQIDSALAIAKMHNAIVFLDVQVGLSNLHNELPRLEKYLKMPNVHLGIDPEFSMKTGALPGRKIGTYDAADINYASAYLTKLVKENNLPAKILVVHRFTQGMVTNYKNIKKQKEVQMVMHMDGWGEPELKKGTYRHYLYSEPVQFVGFKLFYKNDLKKAPNRLMTPEELLKLRPKPIYIQYQ</sequence>
<protein>
    <recommendedName>
        <fullName evidence="4">Lipoprotein</fullName>
    </recommendedName>
</protein>
<evidence type="ECO:0008006" key="4">
    <source>
        <dbReference type="Google" id="ProtNLM"/>
    </source>
</evidence>
<reference evidence="2 3" key="1">
    <citation type="submission" date="2016-07" db="EMBL/GenBank/DDBJ databases">
        <title>Genome of Pelobium manganitolerans.</title>
        <authorList>
            <person name="Wu S."/>
            <person name="Wang G."/>
        </authorList>
    </citation>
    <scope>NUCLEOTIDE SEQUENCE [LARGE SCALE GENOMIC DNA]</scope>
    <source>
        <strain evidence="2 3">YS-25</strain>
    </source>
</reference>
<accession>A0A419S1W0</accession>
<dbReference type="EMBL" id="MBTA01000030">
    <property type="protein sequence ID" value="RKD12472.1"/>
    <property type="molecule type" value="Genomic_DNA"/>
</dbReference>
<dbReference type="OrthoDB" id="9812120at2"/>
<dbReference type="AlphaFoldDB" id="A0A419S1W0"/>